<dbReference type="InParanoid" id="A0A0G4G6B6"/>
<dbReference type="AlphaFoldDB" id="A0A0G4G6B6"/>
<dbReference type="OMA" id="VHMTKAM"/>
<proteinExistence type="inferred from homology"/>
<evidence type="ECO:0000256" key="2">
    <source>
        <dbReference type="ARBA" id="ARBA00023002"/>
    </source>
</evidence>
<dbReference type="Gene3D" id="3.40.50.720">
    <property type="entry name" value="NAD(P)-binding Rossmann-like Domain"/>
    <property type="match status" value="1"/>
</dbReference>
<organism evidence="3 4">
    <name type="scientific">Vitrella brassicaformis (strain CCMP3155)</name>
    <dbReference type="NCBI Taxonomy" id="1169540"/>
    <lineage>
        <taxon>Eukaryota</taxon>
        <taxon>Sar</taxon>
        <taxon>Alveolata</taxon>
        <taxon>Colpodellida</taxon>
        <taxon>Vitrellaceae</taxon>
        <taxon>Vitrella</taxon>
    </lineage>
</organism>
<gene>
    <name evidence="3" type="ORF">Vbra_17137</name>
</gene>
<dbReference type="SUPFAM" id="SSF51735">
    <property type="entry name" value="NAD(P)-binding Rossmann-fold domains"/>
    <property type="match status" value="1"/>
</dbReference>
<evidence type="ECO:0000256" key="1">
    <source>
        <dbReference type="ARBA" id="ARBA00006484"/>
    </source>
</evidence>
<reference evidence="3 4" key="1">
    <citation type="submission" date="2014-11" db="EMBL/GenBank/DDBJ databases">
        <authorList>
            <person name="Zhu J."/>
            <person name="Qi W."/>
            <person name="Song R."/>
        </authorList>
    </citation>
    <scope>NUCLEOTIDE SEQUENCE [LARGE SCALE GENOMIC DNA]</scope>
</reference>
<dbReference type="InterPro" id="IPR036291">
    <property type="entry name" value="NAD(P)-bd_dom_sf"/>
</dbReference>
<dbReference type="FunFam" id="3.40.50.720:FF:000084">
    <property type="entry name" value="Short-chain dehydrogenase reductase"/>
    <property type="match status" value="1"/>
</dbReference>
<accession>A0A0G4G6B6</accession>
<dbReference type="GO" id="GO:0016491">
    <property type="term" value="F:oxidoreductase activity"/>
    <property type="evidence" value="ECO:0007669"/>
    <property type="project" value="UniProtKB-KW"/>
</dbReference>
<keyword evidence="2" id="KW-0560">Oxidoreductase</keyword>
<evidence type="ECO:0000313" key="3">
    <source>
        <dbReference type="EMBL" id="CEM23803.1"/>
    </source>
</evidence>
<dbReference type="Pfam" id="PF13561">
    <property type="entry name" value="adh_short_C2"/>
    <property type="match status" value="1"/>
</dbReference>
<dbReference type="Proteomes" id="UP000041254">
    <property type="component" value="Unassembled WGS sequence"/>
</dbReference>
<dbReference type="OrthoDB" id="37659at2759"/>
<dbReference type="PANTHER" id="PTHR43639">
    <property type="entry name" value="OXIDOREDUCTASE, SHORT-CHAIN DEHYDROGENASE/REDUCTASE FAMILY (AFU_ORTHOLOGUE AFUA_5G02870)"/>
    <property type="match status" value="1"/>
</dbReference>
<dbReference type="STRING" id="1169540.A0A0G4G6B6"/>
<protein>
    <submittedName>
        <fullName evidence="3">Uncharacterized protein</fullName>
    </submittedName>
</protein>
<dbReference type="PhylomeDB" id="A0A0G4G6B6"/>
<dbReference type="InterPro" id="IPR020904">
    <property type="entry name" value="Sc_DH/Rdtase_CS"/>
</dbReference>
<dbReference type="PRINTS" id="PR00081">
    <property type="entry name" value="GDHRDH"/>
</dbReference>
<keyword evidence="4" id="KW-1185">Reference proteome</keyword>
<evidence type="ECO:0000313" key="4">
    <source>
        <dbReference type="Proteomes" id="UP000041254"/>
    </source>
</evidence>
<dbReference type="PROSITE" id="PS00061">
    <property type="entry name" value="ADH_SHORT"/>
    <property type="match status" value="1"/>
</dbReference>
<dbReference type="PANTHER" id="PTHR43639:SF1">
    <property type="entry name" value="SHORT-CHAIN DEHYDROGENASE_REDUCTASE FAMILY PROTEIN"/>
    <property type="match status" value="1"/>
</dbReference>
<dbReference type="VEuPathDB" id="CryptoDB:Vbra_17137"/>
<dbReference type="PRINTS" id="PR00080">
    <property type="entry name" value="SDRFAMILY"/>
</dbReference>
<comment type="similarity">
    <text evidence="1">Belongs to the short-chain dehydrogenases/reductases (SDR) family.</text>
</comment>
<name>A0A0G4G6B6_VITBC</name>
<dbReference type="InterPro" id="IPR002347">
    <property type="entry name" value="SDR_fam"/>
</dbReference>
<sequence>MPPPSSTRVVPLPSPHVVLVTGASGGIGNAAAVAFAEKGDTVAIHYSGSQEKAKLTLDAVVRAGGSGAIFQADLSRVSEVRRLYDEVFARFGRLDVVFNNSGTLGFGPIQDTPEKVYDMMMDVNVKGTFFSMQEAIERMGHGGVIINNSSVLGQHPLANQACYCATKAAVNMLTKCAAKEAGDKGIRVNAVAPGPVLPGMFPEVMRCQMEAISPFKRIGEAREVAALCVALASEGMGWVSGQVISVDGAAFC</sequence>
<dbReference type="EMBL" id="CDMY01000571">
    <property type="protein sequence ID" value="CEM23803.1"/>
    <property type="molecule type" value="Genomic_DNA"/>
</dbReference>